<dbReference type="InterPro" id="IPR008979">
    <property type="entry name" value="Galactose-bd-like_sf"/>
</dbReference>
<evidence type="ECO:0000313" key="3">
    <source>
        <dbReference type="Proteomes" id="UP000515163"/>
    </source>
</evidence>
<keyword evidence="3" id="KW-1185">Reference proteome</keyword>
<reference evidence="4" key="1">
    <citation type="submission" date="2025-08" db="UniProtKB">
        <authorList>
            <consortium name="RefSeq"/>
        </authorList>
    </citation>
    <scope>IDENTIFICATION</scope>
    <source>
        <tissue evidence="4">Tentacle</tissue>
    </source>
</reference>
<name>A0A6P8HMD4_ACTTE</name>
<dbReference type="SUPFAM" id="SSF55961">
    <property type="entry name" value="Bet v1-like"/>
    <property type="match status" value="1"/>
</dbReference>
<evidence type="ECO:0000259" key="2">
    <source>
        <dbReference type="PROSITE" id="PS50022"/>
    </source>
</evidence>
<feature type="region of interest" description="Disordered" evidence="1">
    <location>
        <begin position="194"/>
        <end position="238"/>
    </location>
</feature>
<dbReference type="Proteomes" id="UP000515163">
    <property type="component" value="Unplaced"/>
</dbReference>
<proteinExistence type="predicted"/>
<feature type="domain" description="F5/8 type C" evidence="2">
    <location>
        <begin position="23"/>
        <end position="166"/>
    </location>
</feature>
<protein>
    <submittedName>
        <fullName evidence="4">Uncharacterized protein LOC116290833</fullName>
    </submittedName>
</protein>
<feature type="region of interest" description="Disordered" evidence="1">
    <location>
        <begin position="427"/>
        <end position="467"/>
    </location>
</feature>
<dbReference type="Pfam" id="PF00754">
    <property type="entry name" value="F5_F8_type_C"/>
    <property type="match status" value="1"/>
</dbReference>
<dbReference type="AlphaFoldDB" id="A0A6P8HMD4"/>
<dbReference type="SUPFAM" id="SSF49785">
    <property type="entry name" value="Galactose-binding domain-like"/>
    <property type="match status" value="1"/>
</dbReference>
<dbReference type="PROSITE" id="PS01285">
    <property type="entry name" value="FA58C_1"/>
    <property type="match status" value="1"/>
</dbReference>
<dbReference type="InParanoid" id="A0A6P8HMD4"/>
<dbReference type="Gene3D" id="3.30.530.20">
    <property type="match status" value="1"/>
</dbReference>
<evidence type="ECO:0000256" key="1">
    <source>
        <dbReference type="SAM" id="MobiDB-lite"/>
    </source>
</evidence>
<dbReference type="PANTHER" id="PTHR24543:SF335">
    <property type="entry name" value="EGF-LIKE REPEAT AND DISCOIDIN I-LIKE DOMAIN-CONTAINING PROTEIN 3"/>
    <property type="match status" value="1"/>
</dbReference>
<sequence>MGNSQGSYEVSHTKPKENVDSDSEDGALGIESCAIPASRITASSSTDAAPAFFARLNGTKSWCAGSPADCFLEVDLNTIHYVTAVATQGNPSGNHDYVKMYKIQYSTDGVEWQFYKENYKEVLEGNTDSVTAVKRKLDPKIKARYVRFWPTAWFQWPSLRVEIYGRPAPPEIMVENGETVITFEAKEKRSVEEKELKHELEHEEEVNETKEKIEDQEKLSLDENEPEEKMRRGQEVKDFQQVEIEIKGSDGGSGSEGQLEQDELANDDETETLEKIFESLDTSTPAKPNGIVNNQTDKNLEREEGGDGSLKRLMEVKTKLVFEAEARKLREEQIVEMRRKKKKKVTLDYETPDYFYVPRRVYNDMWGDSPSGSLSDGLDNESKEEKPLIEQIDGGAPLAKLDDDMIDEATDQTRTVTIRTVTTRIHHEHGREHHEHEHHEQHKRGGENHEHQEHVQKHHPHHDDRIIESKDGTIVTPSSAEISYNEPEFFNSSVAEKSQSEPDFLLLNGFGSKPVPFAARASCEHLHPLDPVVQVAMESSFSERVDSLDQINLDPVTNRRFSGLDLLQSPYDAVSGDDIERLLAWEDDTLPGWTRVKKTRDYEIWKGTAVDGGPPIIKTVITLRKIAYDEAVRRITDWETRKAWDKTFDNITFIEQSYNFNVLHCSIKKQGLTLAVLDDVDIDEPYHASVWSVADHPDSSLLSKGKPLRYETMISGLVIRPTPDGYPSSRVTLICQVKGTVSPPLRNSFLVGNPDKWLDTLKKYSPAKK</sequence>
<feature type="compositionally biased region" description="Polar residues" evidence="1">
    <location>
        <begin position="1"/>
        <end position="10"/>
    </location>
</feature>
<accession>A0A6P8HMD4</accession>
<dbReference type="Gene3D" id="2.60.120.260">
    <property type="entry name" value="Galactose-binding domain-like"/>
    <property type="match status" value="1"/>
</dbReference>
<gene>
    <name evidence="4" type="primary">LOC116290833</name>
</gene>
<dbReference type="InterPro" id="IPR023393">
    <property type="entry name" value="START-like_dom_sf"/>
</dbReference>
<organism evidence="3 4">
    <name type="scientific">Actinia tenebrosa</name>
    <name type="common">Australian red waratah sea anemone</name>
    <dbReference type="NCBI Taxonomy" id="6105"/>
    <lineage>
        <taxon>Eukaryota</taxon>
        <taxon>Metazoa</taxon>
        <taxon>Cnidaria</taxon>
        <taxon>Anthozoa</taxon>
        <taxon>Hexacorallia</taxon>
        <taxon>Actiniaria</taxon>
        <taxon>Actiniidae</taxon>
        <taxon>Actinia</taxon>
    </lineage>
</organism>
<dbReference type="RefSeq" id="XP_031553802.1">
    <property type="nucleotide sequence ID" value="XM_031697942.1"/>
</dbReference>
<evidence type="ECO:0000313" key="4">
    <source>
        <dbReference type="RefSeq" id="XP_031553802.1"/>
    </source>
</evidence>
<dbReference type="GeneID" id="116290833"/>
<feature type="compositionally biased region" description="Polar residues" evidence="1">
    <location>
        <begin position="280"/>
        <end position="297"/>
    </location>
</feature>
<feature type="compositionally biased region" description="Basic and acidic residues" evidence="1">
    <location>
        <begin position="429"/>
        <end position="467"/>
    </location>
</feature>
<dbReference type="PANTHER" id="PTHR24543">
    <property type="entry name" value="MULTICOPPER OXIDASE-RELATED"/>
    <property type="match status" value="1"/>
</dbReference>
<dbReference type="KEGG" id="aten:116290833"/>
<feature type="region of interest" description="Disordered" evidence="1">
    <location>
        <begin position="279"/>
        <end position="306"/>
    </location>
</feature>
<dbReference type="InterPro" id="IPR000421">
    <property type="entry name" value="FA58C"/>
</dbReference>
<dbReference type="SMART" id="SM00231">
    <property type="entry name" value="FA58C"/>
    <property type="match status" value="1"/>
</dbReference>
<dbReference type="CDD" id="cd00057">
    <property type="entry name" value="FA58C"/>
    <property type="match status" value="1"/>
</dbReference>
<dbReference type="PROSITE" id="PS50022">
    <property type="entry name" value="FA58C_3"/>
    <property type="match status" value="1"/>
</dbReference>
<feature type="region of interest" description="Disordered" evidence="1">
    <location>
        <begin position="1"/>
        <end position="25"/>
    </location>
</feature>
<dbReference type="OrthoDB" id="5322100at2759"/>